<reference evidence="7 8" key="1">
    <citation type="submission" date="2024-05" db="EMBL/GenBank/DDBJ databases">
        <title>Culex pipiens pipiens assembly and annotation.</title>
        <authorList>
            <person name="Alout H."/>
            <person name="Durand T."/>
        </authorList>
    </citation>
    <scope>NUCLEOTIDE SEQUENCE [LARGE SCALE GENOMIC DNA]</scope>
    <source>
        <strain evidence="7">HA-2024</strain>
        <tissue evidence="7">Whole body</tissue>
    </source>
</reference>
<gene>
    <name evidence="7" type="ORF">pipiens_012989</name>
</gene>
<evidence type="ECO:0000256" key="4">
    <source>
        <dbReference type="RuleBase" id="RU004262"/>
    </source>
</evidence>
<evidence type="ECO:0000313" key="8">
    <source>
        <dbReference type="Proteomes" id="UP001562425"/>
    </source>
</evidence>
<dbReference type="AlphaFoldDB" id="A0ABD1D069"/>
<comment type="caution">
    <text evidence="7">The sequence shown here is derived from an EMBL/GenBank/DDBJ whole genome shotgun (WGS) entry which is preliminary data.</text>
</comment>
<dbReference type="Pfam" id="PF00151">
    <property type="entry name" value="Lipase"/>
    <property type="match status" value="2"/>
</dbReference>
<evidence type="ECO:0000259" key="6">
    <source>
        <dbReference type="Pfam" id="PF00151"/>
    </source>
</evidence>
<keyword evidence="3" id="KW-0964">Secreted</keyword>
<name>A0ABD1D069_CULPP</name>
<keyword evidence="5" id="KW-0732">Signal</keyword>
<evidence type="ECO:0000256" key="5">
    <source>
        <dbReference type="SAM" id="SignalP"/>
    </source>
</evidence>
<dbReference type="Proteomes" id="UP001562425">
    <property type="component" value="Unassembled WGS sequence"/>
</dbReference>
<dbReference type="InterPro" id="IPR000734">
    <property type="entry name" value="TAG_lipase"/>
</dbReference>
<keyword evidence="8" id="KW-1185">Reference proteome</keyword>
<dbReference type="EMBL" id="JBEHCU010008327">
    <property type="protein sequence ID" value="KAL1384662.1"/>
    <property type="molecule type" value="Genomic_DNA"/>
</dbReference>
<organism evidence="7 8">
    <name type="scientific">Culex pipiens pipiens</name>
    <name type="common">Northern house mosquito</name>
    <dbReference type="NCBI Taxonomy" id="38569"/>
    <lineage>
        <taxon>Eukaryota</taxon>
        <taxon>Metazoa</taxon>
        <taxon>Ecdysozoa</taxon>
        <taxon>Arthropoda</taxon>
        <taxon>Hexapoda</taxon>
        <taxon>Insecta</taxon>
        <taxon>Pterygota</taxon>
        <taxon>Neoptera</taxon>
        <taxon>Endopterygota</taxon>
        <taxon>Diptera</taxon>
        <taxon>Nematocera</taxon>
        <taxon>Culicoidea</taxon>
        <taxon>Culicidae</taxon>
        <taxon>Culicinae</taxon>
        <taxon>Culicini</taxon>
        <taxon>Culex</taxon>
        <taxon>Culex</taxon>
    </lineage>
</organism>
<dbReference type="GO" id="GO:0005576">
    <property type="term" value="C:extracellular region"/>
    <property type="evidence" value="ECO:0007669"/>
    <property type="project" value="UniProtKB-SubCell"/>
</dbReference>
<sequence>MVRLRFLLLLLIHSGWGESDSFQIVPSALDKDIFFRESGCEGGGGKFAIVIHGWRGSCSGDTRWVTDLLSNLTVHRGGCLVCMDYSKYSREDYFQRLVPRFSHVANALAEKLRDLERGGFDPADGFMFGFSFGAHLATEAGRRFGLRKLGRIDVCDPAGPAFDVPNFPFAMLDPKLAARNVQCIHTSQVGVKRRTCHQNWNMGECGLRQPGADIVVAHTLCPKFYNSAFRNEFRAVPNPARCAELRPIRTSPDENIFFRESNCDQGASRFAIVVHGWMGSCSEDTPWVADTLSNMTAHRGGCVICMDYHKYSQTIDYFRGLVPNFNRIVDSLVWRLRELEQSGYDPAEGLVFGFSFGAQTAMDAGRRFGFRKLGRIDVCDPAGPGFDGPDTALSILDPKLAARNVQCIHTSLLGTTRRSCHQNWNMGNCGLRQPGTVALQESHSLCPRYYNSAFTNEFRAVPKPLECFSLRSSANPVNIRMGYFTEVENGATGDLYAETTESFPFNKISV</sequence>
<protein>
    <recommendedName>
        <fullName evidence="6">Lipase domain-containing protein</fullName>
    </recommendedName>
</protein>
<proteinExistence type="inferred from homology"/>
<feature type="chain" id="PRO_5044862903" description="Lipase domain-containing protein" evidence="5">
    <location>
        <begin position="18"/>
        <end position="510"/>
    </location>
</feature>
<evidence type="ECO:0000256" key="2">
    <source>
        <dbReference type="ARBA" id="ARBA00010701"/>
    </source>
</evidence>
<dbReference type="Gene3D" id="3.40.50.1820">
    <property type="entry name" value="alpha/beta hydrolase"/>
    <property type="match status" value="2"/>
</dbReference>
<evidence type="ECO:0000313" key="7">
    <source>
        <dbReference type="EMBL" id="KAL1384662.1"/>
    </source>
</evidence>
<dbReference type="SUPFAM" id="SSF53474">
    <property type="entry name" value="alpha/beta-Hydrolases"/>
    <property type="match status" value="2"/>
</dbReference>
<comment type="similarity">
    <text evidence="2 4">Belongs to the AB hydrolase superfamily. Lipase family.</text>
</comment>
<comment type="subcellular location">
    <subcellularLocation>
        <location evidence="1">Secreted</location>
    </subcellularLocation>
</comment>
<dbReference type="InterPro" id="IPR013818">
    <property type="entry name" value="Lipase"/>
</dbReference>
<dbReference type="PANTHER" id="PTHR11610">
    <property type="entry name" value="LIPASE"/>
    <property type="match status" value="1"/>
</dbReference>
<accession>A0ABD1D069</accession>
<evidence type="ECO:0000256" key="3">
    <source>
        <dbReference type="ARBA" id="ARBA00022525"/>
    </source>
</evidence>
<feature type="signal peptide" evidence="5">
    <location>
        <begin position="1"/>
        <end position="17"/>
    </location>
</feature>
<dbReference type="PANTHER" id="PTHR11610:SF104">
    <property type="entry name" value="AGAP010328-PA"/>
    <property type="match status" value="1"/>
</dbReference>
<feature type="domain" description="Lipase" evidence="6">
    <location>
        <begin position="46"/>
        <end position="218"/>
    </location>
</feature>
<dbReference type="InterPro" id="IPR029058">
    <property type="entry name" value="AB_hydrolase_fold"/>
</dbReference>
<feature type="domain" description="Lipase" evidence="6">
    <location>
        <begin position="267"/>
        <end position="440"/>
    </location>
</feature>
<evidence type="ECO:0000256" key="1">
    <source>
        <dbReference type="ARBA" id="ARBA00004613"/>
    </source>
</evidence>